<organism evidence="2 3">
    <name type="scientific">Duganella callida</name>
    <dbReference type="NCBI Taxonomy" id="2561932"/>
    <lineage>
        <taxon>Bacteria</taxon>
        <taxon>Pseudomonadati</taxon>
        <taxon>Pseudomonadota</taxon>
        <taxon>Betaproteobacteria</taxon>
        <taxon>Burkholderiales</taxon>
        <taxon>Oxalobacteraceae</taxon>
        <taxon>Telluria group</taxon>
        <taxon>Duganella</taxon>
    </lineage>
</organism>
<feature type="region of interest" description="Disordered" evidence="1">
    <location>
        <begin position="36"/>
        <end position="70"/>
    </location>
</feature>
<comment type="caution">
    <text evidence="2">The sequence shown here is derived from an EMBL/GenBank/DDBJ whole genome shotgun (WGS) entry which is preliminary data.</text>
</comment>
<protein>
    <recommendedName>
        <fullName evidence="4">Lipoprotein</fullName>
    </recommendedName>
</protein>
<keyword evidence="3" id="KW-1185">Reference proteome</keyword>
<proteinExistence type="predicted"/>
<feature type="compositionally biased region" description="Basic and acidic residues" evidence="1">
    <location>
        <begin position="36"/>
        <end position="47"/>
    </location>
</feature>
<evidence type="ECO:0000256" key="1">
    <source>
        <dbReference type="SAM" id="MobiDB-lite"/>
    </source>
</evidence>
<gene>
    <name evidence="2" type="ORF">E4L98_05880</name>
</gene>
<dbReference type="AlphaFoldDB" id="A0A4Y9STR1"/>
<dbReference type="Proteomes" id="UP000297729">
    <property type="component" value="Unassembled WGS sequence"/>
</dbReference>
<feature type="compositionally biased region" description="Basic and acidic residues" evidence="1">
    <location>
        <begin position="54"/>
        <end position="63"/>
    </location>
</feature>
<dbReference type="EMBL" id="SPVG01000057">
    <property type="protein sequence ID" value="TFW28146.1"/>
    <property type="molecule type" value="Genomic_DNA"/>
</dbReference>
<evidence type="ECO:0000313" key="2">
    <source>
        <dbReference type="EMBL" id="TFW28146.1"/>
    </source>
</evidence>
<dbReference type="RefSeq" id="WP_135200636.1">
    <property type="nucleotide sequence ID" value="NZ_SPVG01000057.1"/>
</dbReference>
<evidence type="ECO:0000313" key="3">
    <source>
        <dbReference type="Proteomes" id="UP000297729"/>
    </source>
</evidence>
<name>A0A4Y9STR1_9BURK</name>
<evidence type="ECO:0008006" key="4">
    <source>
        <dbReference type="Google" id="ProtNLM"/>
    </source>
</evidence>
<reference evidence="2 3" key="1">
    <citation type="submission" date="2019-03" db="EMBL/GenBank/DDBJ databases">
        <title>Draft Genome Sequence of Duganella callidus sp. nov., a Novel Duganella Species Isolated from Cultivated Soil.</title>
        <authorList>
            <person name="Raths R."/>
            <person name="Peta V."/>
            <person name="Bucking H."/>
        </authorList>
    </citation>
    <scope>NUCLEOTIDE SEQUENCE [LARGE SCALE GENOMIC DNA]</scope>
    <source>
        <strain evidence="2 3">DN04</strain>
    </source>
</reference>
<sequence length="70" mass="7738">MSINQMTHSQKKWFSLVVAVALVTLFSMLTGCSSKAEADAKKKEEVTRQTMKQGDGKAVRKPGESGFKQF</sequence>
<accession>A0A4Y9STR1</accession>